<evidence type="ECO:0000256" key="1">
    <source>
        <dbReference type="SAM" id="Phobius"/>
    </source>
</evidence>
<evidence type="ECO:0000313" key="3">
    <source>
        <dbReference type="EMBL" id="PKB19147.1"/>
    </source>
</evidence>
<reference evidence="3 4" key="1">
    <citation type="submission" date="2017-11" db="EMBL/GenBank/DDBJ databases">
        <title>Genomic Encyclopedia of Type Strains, Phase III (KMG-III): the genomes of soil and plant-associated and newly described type strains.</title>
        <authorList>
            <person name="Whitman W."/>
        </authorList>
    </citation>
    <scope>NUCLEOTIDE SEQUENCE [LARGE SCALE GENOMIC DNA]</scope>
    <source>
        <strain evidence="3 4">CGMCC 1.12274</strain>
    </source>
</reference>
<dbReference type="AlphaFoldDB" id="A0A2N0HJN9"/>
<feature type="transmembrane region" description="Helical" evidence="1">
    <location>
        <begin position="7"/>
        <end position="25"/>
    </location>
</feature>
<dbReference type="InterPro" id="IPR036465">
    <property type="entry name" value="vWFA_dom_sf"/>
</dbReference>
<dbReference type="Pfam" id="PF01882">
    <property type="entry name" value="DUF58"/>
    <property type="match status" value="1"/>
</dbReference>
<gene>
    <name evidence="3" type="ORF">B0I00_1376</name>
</gene>
<accession>A0A2N0HJN9</accession>
<dbReference type="PANTHER" id="PTHR33608">
    <property type="entry name" value="BLL2464 PROTEIN"/>
    <property type="match status" value="1"/>
</dbReference>
<dbReference type="RefSeq" id="WP_232730154.1">
    <property type="nucleotide sequence ID" value="NZ_PHUF01000003.1"/>
</dbReference>
<dbReference type="Proteomes" id="UP000232587">
    <property type="component" value="Unassembled WGS sequence"/>
</dbReference>
<dbReference type="SUPFAM" id="SSF53300">
    <property type="entry name" value="vWA-like"/>
    <property type="match status" value="1"/>
</dbReference>
<sequence>MVPTARAAALIVAAAPLAVLIAALAPGAWVVAPLIGVAVLVLILADAGLAGRVTELGLAAPPEVEVGHGEHLRVHARFAAGRRSSVRAAVSSDARLLPAGRAECELSEASERHWQGSIDFVPSRRGTGHLGHVWLRWAGPLGLGARQAARELGQSVRVRPNLALARSPTLQAHLRDAQFGLIARRIRGEGTMFEALAEYQPGMDRRRIDWKASARHAHLYAKEMEAERNNQIVFAFDCGQAMCEPVGGPAGSKDAGIARIDRAVSAALAAAYVALKGGDRVALFGFAARPEVFSPFVADARDFPRLQSAAAQLDYHAQEPNFTLALATLAGRLQRRSLIVVFSDFTDPTSAQLMIESIGRLTRRHMVLFVTMADTELNDLATRAPDDLQVLAIATTADALLNQRALVLSRLRQLGVDVIEAPHDQIGMRLIDAYLAIKRKGAIG</sequence>
<dbReference type="PANTHER" id="PTHR33608:SF3">
    <property type="entry name" value="SLR2013 PROTEIN"/>
    <property type="match status" value="1"/>
</dbReference>
<dbReference type="InterPro" id="IPR002881">
    <property type="entry name" value="DUF58"/>
</dbReference>
<keyword evidence="1" id="KW-1133">Transmembrane helix</keyword>
<proteinExistence type="predicted"/>
<dbReference type="EMBL" id="PHUF01000003">
    <property type="protein sequence ID" value="PKB19147.1"/>
    <property type="molecule type" value="Genomic_DNA"/>
</dbReference>
<name>A0A2N0HJN9_9SPHN</name>
<dbReference type="Gene3D" id="3.40.50.410">
    <property type="entry name" value="von Willebrand factor, type A domain"/>
    <property type="match status" value="1"/>
</dbReference>
<keyword evidence="1" id="KW-0472">Membrane</keyword>
<protein>
    <submittedName>
        <fullName evidence="3">Uncharacterized protein (DUF58 family)</fullName>
    </submittedName>
</protein>
<keyword evidence="4" id="KW-1185">Reference proteome</keyword>
<evidence type="ECO:0000259" key="2">
    <source>
        <dbReference type="Pfam" id="PF01882"/>
    </source>
</evidence>
<organism evidence="3 4">
    <name type="scientific">Novosphingobium kunmingense</name>
    <dbReference type="NCBI Taxonomy" id="1211806"/>
    <lineage>
        <taxon>Bacteria</taxon>
        <taxon>Pseudomonadati</taxon>
        <taxon>Pseudomonadota</taxon>
        <taxon>Alphaproteobacteria</taxon>
        <taxon>Sphingomonadales</taxon>
        <taxon>Sphingomonadaceae</taxon>
        <taxon>Novosphingobium</taxon>
    </lineage>
</organism>
<feature type="domain" description="DUF58" evidence="2">
    <location>
        <begin position="198"/>
        <end position="377"/>
    </location>
</feature>
<keyword evidence="1" id="KW-0812">Transmembrane</keyword>
<comment type="caution">
    <text evidence="3">The sequence shown here is derived from an EMBL/GenBank/DDBJ whole genome shotgun (WGS) entry which is preliminary data.</text>
</comment>
<evidence type="ECO:0000313" key="4">
    <source>
        <dbReference type="Proteomes" id="UP000232587"/>
    </source>
</evidence>